<evidence type="ECO:0000313" key="2">
    <source>
        <dbReference type="EMBL" id="KIK55315.1"/>
    </source>
</evidence>
<evidence type="ECO:0000259" key="1">
    <source>
        <dbReference type="PROSITE" id="PS50181"/>
    </source>
</evidence>
<dbReference type="OrthoDB" id="2997904at2759"/>
<dbReference type="Proteomes" id="UP000053593">
    <property type="component" value="Unassembled WGS sequence"/>
</dbReference>
<name>A0A0D0AXG5_9AGAR</name>
<dbReference type="PROSITE" id="PS50181">
    <property type="entry name" value="FBOX"/>
    <property type="match status" value="1"/>
</dbReference>
<dbReference type="EMBL" id="KN834807">
    <property type="protein sequence ID" value="KIK55315.1"/>
    <property type="molecule type" value="Genomic_DNA"/>
</dbReference>
<accession>A0A0D0AXG5</accession>
<proteinExistence type="predicted"/>
<dbReference type="Gene3D" id="3.80.10.10">
    <property type="entry name" value="Ribonuclease Inhibitor"/>
    <property type="match status" value="1"/>
</dbReference>
<dbReference type="SUPFAM" id="SSF52047">
    <property type="entry name" value="RNI-like"/>
    <property type="match status" value="1"/>
</dbReference>
<dbReference type="AlphaFoldDB" id="A0A0D0AXG5"/>
<keyword evidence="3" id="KW-1185">Reference proteome</keyword>
<protein>
    <recommendedName>
        <fullName evidence="1">F-box domain-containing protein</fullName>
    </recommendedName>
</protein>
<dbReference type="InterPro" id="IPR001810">
    <property type="entry name" value="F-box_dom"/>
</dbReference>
<organism evidence="2 3">
    <name type="scientific">Collybiopsis luxurians FD-317 M1</name>
    <dbReference type="NCBI Taxonomy" id="944289"/>
    <lineage>
        <taxon>Eukaryota</taxon>
        <taxon>Fungi</taxon>
        <taxon>Dikarya</taxon>
        <taxon>Basidiomycota</taxon>
        <taxon>Agaricomycotina</taxon>
        <taxon>Agaricomycetes</taxon>
        <taxon>Agaricomycetidae</taxon>
        <taxon>Agaricales</taxon>
        <taxon>Marasmiineae</taxon>
        <taxon>Omphalotaceae</taxon>
        <taxon>Collybiopsis</taxon>
        <taxon>Collybiopsis luxurians</taxon>
    </lineage>
</organism>
<feature type="domain" description="F-box" evidence="1">
    <location>
        <begin position="1"/>
        <end position="45"/>
    </location>
</feature>
<dbReference type="InterPro" id="IPR032675">
    <property type="entry name" value="LRR_dom_sf"/>
</dbReference>
<dbReference type="Pfam" id="PF00646">
    <property type="entry name" value="F-box"/>
    <property type="match status" value="1"/>
</dbReference>
<evidence type="ECO:0000313" key="3">
    <source>
        <dbReference type="Proteomes" id="UP000053593"/>
    </source>
</evidence>
<sequence>MTVQLPFDIWFKILDYLPSNDSVIRLRTVNRVFLEIARRLLYGKLCINKYEKRTKHLLKGISSCSLGSHVHSLHIQPWTVSSLVSPTSTRRHGPAGRVSSAFDHVCSFFDSDYAVRKAQALLEKRMCKQIKLVTDTVNKLEHVREYTVDWDVEKPYHAQLFTAFLTLLNISPFSQTLTVLTLRVPTDRLACLAPIHLPALEELNVHLTTQSLSERYINDCLDCFSVFVNNLFPTLRSLSVSSTHLSLNLNLSKFFRLLSIAYFPRLRAFALSIPYDGSYLPNETDGIASLHSFILKHSRNLQYLKLSSYPRCSFIRTRPSDPLAKYWIQRTLLTPGLADALVSLNCLELAVRPLRSDLGPFLVFISSVAHQLDSLVLTDDPLTAEEVEMVVDALGTPASGFLRHLSLHLQYLSPATLDILASRLPSLTSLRLTFGDIKSSTPVADGSAYGREVWLSQMEYELNLFHDDLSLRSVQGTYNHWPVSSLVLSACSSYYSQYQYHNHSYYHHRRLYVDGTETGAAARKTLDDLEEVFRKCIPSLAKVCFI</sequence>
<reference evidence="2 3" key="1">
    <citation type="submission" date="2014-04" db="EMBL/GenBank/DDBJ databases">
        <title>Evolutionary Origins and Diversification of the Mycorrhizal Mutualists.</title>
        <authorList>
            <consortium name="DOE Joint Genome Institute"/>
            <consortium name="Mycorrhizal Genomics Consortium"/>
            <person name="Kohler A."/>
            <person name="Kuo A."/>
            <person name="Nagy L.G."/>
            <person name="Floudas D."/>
            <person name="Copeland A."/>
            <person name="Barry K.W."/>
            <person name="Cichocki N."/>
            <person name="Veneault-Fourrey C."/>
            <person name="LaButti K."/>
            <person name="Lindquist E.A."/>
            <person name="Lipzen A."/>
            <person name="Lundell T."/>
            <person name="Morin E."/>
            <person name="Murat C."/>
            <person name="Riley R."/>
            <person name="Ohm R."/>
            <person name="Sun H."/>
            <person name="Tunlid A."/>
            <person name="Henrissat B."/>
            <person name="Grigoriev I.V."/>
            <person name="Hibbett D.S."/>
            <person name="Martin F."/>
        </authorList>
    </citation>
    <scope>NUCLEOTIDE SEQUENCE [LARGE SCALE GENOMIC DNA]</scope>
    <source>
        <strain evidence="2 3">FD-317 M1</strain>
    </source>
</reference>
<dbReference type="HOGENOM" id="CLU_028894_3_0_1"/>
<gene>
    <name evidence="2" type="ORF">GYMLUDRAFT_47882</name>
</gene>